<protein>
    <recommendedName>
        <fullName evidence="4">NAD(+) diphosphatase</fullName>
        <ecNumber evidence="4">3.6.1.22</ecNumber>
    </recommendedName>
</protein>
<dbReference type="InterPro" id="IPR020084">
    <property type="entry name" value="NUDIX_hydrolase_CS"/>
</dbReference>
<feature type="compositionally biased region" description="Polar residues" evidence="10">
    <location>
        <begin position="322"/>
        <end position="335"/>
    </location>
</feature>
<accession>A0ABV8QYN2</accession>
<comment type="similarity">
    <text evidence="3">Belongs to the Nudix hydrolase family. NudC subfamily.</text>
</comment>
<dbReference type="PANTHER" id="PTHR42904">
    <property type="entry name" value="NUDIX HYDROLASE, NUDC SUBFAMILY"/>
    <property type="match status" value="1"/>
</dbReference>
<evidence type="ECO:0000256" key="7">
    <source>
        <dbReference type="ARBA" id="ARBA00022842"/>
    </source>
</evidence>
<reference evidence="13" key="1">
    <citation type="journal article" date="2019" name="Int. J. Syst. Evol. Microbiol.">
        <title>The Global Catalogue of Microorganisms (GCM) 10K type strain sequencing project: providing services to taxonomists for standard genome sequencing and annotation.</title>
        <authorList>
            <consortium name="The Broad Institute Genomics Platform"/>
            <consortium name="The Broad Institute Genome Sequencing Center for Infectious Disease"/>
            <person name="Wu L."/>
            <person name="Ma J."/>
        </authorList>
    </citation>
    <scope>NUCLEOTIDE SEQUENCE [LARGE SCALE GENOMIC DNA]</scope>
    <source>
        <strain evidence="13">CGMCC 1.10698</strain>
    </source>
</reference>
<comment type="cofactor">
    <cofactor evidence="1">
        <name>Mg(2+)</name>
        <dbReference type="ChEBI" id="CHEBI:18420"/>
    </cofactor>
</comment>
<dbReference type="InterPro" id="IPR050241">
    <property type="entry name" value="NAD-cap_RNA_hydrolase_NudC"/>
</dbReference>
<keyword evidence="7" id="KW-0460">Magnesium</keyword>
<dbReference type="Pfam" id="PF09297">
    <property type="entry name" value="Zn_ribbon_NUD"/>
    <property type="match status" value="1"/>
</dbReference>
<name>A0ABV8QYN2_9MICC</name>
<evidence type="ECO:0000256" key="9">
    <source>
        <dbReference type="ARBA" id="ARBA00023679"/>
    </source>
</evidence>
<evidence type="ECO:0000313" key="12">
    <source>
        <dbReference type="EMBL" id="MFC4265272.1"/>
    </source>
</evidence>
<dbReference type="Pfam" id="PF09296">
    <property type="entry name" value="NUDIX-like"/>
    <property type="match status" value="1"/>
</dbReference>
<dbReference type="Proteomes" id="UP001595773">
    <property type="component" value="Unassembled WGS sequence"/>
</dbReference>
<gene>
    <name evidence="12" type="primary">nudC</name>
    <name evidence="12" type="ORF">ACFOW9_06625</name>
</gene>
<dbReference type="InterPro" id="IPR015376">
    <property type="entry name" value="Znr_NADH_PPase"/>
</dbReference>
<dbReference type="Gene3D" id="3.90.79.10">
    <property type="entry name" value="Nucleoside Triphosphate Pyrophosphohydrolase"/>
    <property type="match status" value="1"/>
</dbReference>
<sequence length="342" mass="37194">MIHALTSPEAVLERNCESRNADGFLAQVQAEAGHRVVLMKNGKALVQDNQLVLLPGTGFPEHLLGPALTVYLGQSLPSHHPHLPAGTHLILQILPQDDADPQWVPEGAVFAGYRDAASILPSADAAVFIEAQAVANWHKSHRYCPRCGSLTEIKNAGWMRRCTADGSEHFPRTDPAVIVAIVGGDDRILLANNFAWEENRYSTVAGFVEAGESGEQAAVREIAEEVGVHLDSVDYVGSQAWPFPRSFMLGYMAHTLDTNAVPDNQEVRQARWFARAELQRAVLNGEVIISQRLSIARSLIEHWYGGLIAEPAESGEQFMSGEISSTELSDSSATAVENGERA</sequence>
<dbReference type="InterPro" id="IPR015375">
    <property type="entry name" value="NADH_PPase-like_N"/>
</dbReference>
<dbReference type="PROSITE" id="PS00893">
    <property type="entry name" value="NUDIX_BOX"/>
    <property type="match status" value="1"/>
</dbReference>
<dbReference type="EMBL" id="JBHSCQ010000006">
    <property type="protein sequence ID" value="MFC4265272.1"/>
    <property type="molecule type" value="Genomic_DNA"/>
</dbReference>
<dbReference type="RefSeq" id="WP_230067296.1">
    <property type="nucleotide sequence ID" value="NZ_BAABLL010000003.1"/>
</dbReference>
<dbReference type="Gene3D" id="3.90.79.20">
    <property type="match status" value="1"/>
</dbReference>
<dbReference type="Pfam" id="PF00293">
    <property type="entry name" value="NUDIX"/>
    <property type="match status" value="1"/>
</dbReference>
<evidence type="ECO:0000259" key="11">
    <source>
        <dbReference type="PROSITE" id="PS51462"/>
    </source>
</evidence>
<dbReference type="GO" id="GO:0016787">
    <property type="term" value="F:hydrolase activity"/>
    <property type="evidence" value="ECO:0007669"/>
    <property type="project" value="UniProtKB-KW"/>
</dbReference>
<evidence type="ECO:0000256" key="1">
    <source>
        <dbReference type="ARBA" id="ARBA00001946"/>
    </source>
</evidence>
<keyword evidence="13" id="KW-1185">Reference proteome</keyword>
<evidence type="ECO:0000313" key="13">
    <source>
        <dbReference type="Proteomes" id="UP001595773"/>
    </source>
</evidence>
<keyword evidence="5" id="KW-0479">Metal-binding</keyword>
<comment type="catalytic activity">
    <reaction evidence="9">
        <text>a 5'-end NAD(+)-phospho-ribonucleoside in mRNA + H2O = a 5'-end phospho-adenosine-phospho-ribonucleoside in mRNA + beta-nicotinamide D-ribonucleotide + 2 H(+)</text>
        <dbReference type="Rhea" id="RHEA:60876"/>
        <dbReference type="Rhea" id="RHEA-COMP:15698"/>
        <dbReference type="Rhea" id="RHEA-COMP:15719"/>
        <dbReference type="ChEBI" id="CHEBI:14649"/>
        <dbReference type="ChEBI" id="CHEBI:15377"/>
        <dbReference type="ChEBI" id="CHEBI:15378"/>
        <dbReference type="ChEBI" id="CHEBI:144029"/>
        <dbReference type="ChEBI" id="CHEBI:144051"/>
    </reaction>
    <physiologicalReaction direction="left-to-right" evidence="9">
        <dbReference type="Rhea" id="RHEA:60877"/>
    </physiologicalReaction>
</comment>
<evidence type="ECO:0000256" key="3">
    <source>
        <dbReference type="ARBA" id="ARBA00009595"/>
    </source>
</evidence>
<comment type="cofactor">
    <cofactor evidence="2">
        <name>Zn(2+)</name>
        <dbReference type="ChEBI" id="CHEBI:29105"/>
    </cofactor>
</comment>
<organism evidence="12 13">
    <name type="scientific">Arthrobacter cryoconiti</name>
    <dbReference type="NCBI Taxonomy" id="748907"/>
    <lineage>
        <taxon>Bacteria</taxon>
        <taxon>Bacillati</taxon>
        <taxon>Actinomycetota</taxon>
        <taxon>Actinomycetes</taxon>
        <taxon>Micrococcales</taxon>
        <taxon>Micrococcaceae</taxon>
        <taxon>Arthrobacter</taxon>
    </lineage>
</organism>
<comment type="caution">
    <text evidence="12">The sequence shown here is derived from an EMBL/GenBank/DDBJ whole genome shotgun (WGS) entry which is preliminary data.</text>
</comment>
<evidence type="ECO:0000256" key="4">
    <source>
        <dbReference type="ARBA" id="ARBA00012381"/>
    </source>
</evidence>
<dbReference type="PANTHER" id="PTHR42904:SF6">
    <property type="entry name" value="NAD-CAPPED RNA HYDROLASE NUDT12"/>
    <property type="match status" value="1"/>
</dbReference>
<evidence type="ECO:0000256" key="2">
    <source>
        <dbReference type="ARBA" id="ARBA00001947"/>
    </source>
</evidence>
<evidence type="ECO:0000256" key="8">
    <source>
        <dbReference type="ARBA" id="ARBA00023027"/>
    </source>
</evidence>
<keyword evidence="6 12" id="KW-0378">Hydrolase</keyword>
<dbReference type="InterPro" id="IPR015797">
    <property type="entry name" value="NUDIX_hydrolase-like_dom_sf"/>
</dbReference>
<dbReference type="EC" id="3.6.1.22" evidence="4"/>
<proteinExistence type="inferred from homology"/>
<keyword evidence="8" id="KW-0520">NAD</keyword>
<dbReference type="SUPFAM" id="SSF55811">
    <property type="entry name" value="Nudix"/>
    <property type="match status" value="1"/>
</dbReference>
<dbReference type="InterPro" id="IPR049734">
    <property type="entry name" value="NudC-like_C"/>
</dbReference>
<evidence type="ECO:0000256" key="5">
    <source>
        <dbReference type="ARBA" id="ARBA00022723"/>
    </source>
</evidence>
<dbReference type="NCBIfam" id="NF001299">
    <property type="entry name" value="PRK00241.1"/>
    <property type="match status" value="1"/>
</dbReference>
<dbReference type="InterPro" id="IPR000086">
    <property type="entry name" value="NUDIX_hydrolase_dom"/>
</dbReference>
<evidence type="ECO:0000256" key="6">
    <source>
        <dbReference type="ARBA" id="ARBA00022801"/>
    </source>
</evidence>
<feature type="region of interest" description="Disordered" evidence="10">
    <location>
        <begin position="318"/>
        <end position="342"/>
    </location>
</feature>
<dbReference type="PROSITE" id="PS51462">
    <property type="entry name" value="NUDIX"/>
    <property type="match status" value="1"/>
</dbReference>
<feature type="domain" description="Nudix hydrolase" evidence="11">
    <location>
        <begin position="171"/>
        <end position="295"/>
    </location>
</feature>
<dbReference type="CDD" id="cd03429">
    <property type="entry name" value="NUDIX_NADH_pyrophosphatase_Nudt13"/>
    <property type="match status" value="1"/>
</dbReference>
<evidence type="ECO:0000256" key="10">
    <source>
        <dbReference type="SAM" id="MobiDB-lite"/>
    </source>
</evidence>